<accession>A0ABS0B2R2</accession>
<dbReference type="InterPro" id="IPR003593">
    <property type="entry name" value="AAA+_ATPase"/>
</dbReference>
<comment type="caution">
    <text evidence="2">The sequence shown here is derived from an EMBL/GenBank/DDBJ whole genome shotgun (WGS) entry which is preliminary data.</text>
</comment>
<dbReference type="CDD" id="cd00009">
    <property type="entry name" value="AAA"/>
    <property type="match status" value="1"/>
</dbReference>
<dbReference type="PANTHER" id="PTHR43566">
    <property type="entry name" value="CONSERVED PROTEIN"/>
    <property type="match status" value="1"/>
</dbReference>
<evidence type="ECO:0000313" key="3">
    <source>
        <dbReference type="Proteomes" id="UP001194714"/>
    </source>
</evidence>
<dbReference type="InterPro" id="IPR025420">
    <property type="entry name" value="DUF4143"/>
</dbReference>
<dbReference type="SMART" id="SM00382">
    <property type="entry name" value="AAA"/>
    <property type="match status" value="1"/>
</dbReference>
<proteinExistence type="predicted"/>
<dbReference type="PANTHER" id="PTHR43566:SF2">
    <property type="entry name" value="DUF4143 DOMAIN-CONTAINING PROTEIN"/>
    <property type="match status" value="1"/>
</dbReference>
<protein>
    <recommendedName>
        <fullName evidence="1">AAA+ ATPase domain-containing protein</fullName>
    </recommendedName>
</protein>
<reference evidence="2 3" key="1">
    <citation type="submission" date="2020-01" db="EMBL/GenBank/DDBJ databases">
        <title>Draft genome sequence of Cand. Neptunochlamydia vexilliferae K9.</title>
        <authorList>
            <person name="Schulz F."/>
            <person name="Koestlbacher S."/>
            <person name="Wascher F."/>
            <person name="Pizzetti I."/>
            <person name="Horn M."/>
        </authorList>
    </citation>
    <scope>NUCLEOTIDE SEQUENCE [LARGE SCALE GENOMIC DNA]</scope>
    <source>
        <strain evidence="2 3">K9</strain>
    </source>
</reference>
<dbReference type="Pfam" id="PF13173">
    <property type="entry name" value="AAA_14"/>
    <property type="match status" value="1"/>
</dbReference>
<feature type="domain" description="AAA+ ATPase" evidence="1">
    <location>
        <begin position="24"/>
        <end position="138"/>
    </location>
</feature>
<evidence type="ECO:0000313" key="2">
    <source>
        <dbReference type="EMBL" id="MBF5060021.1"/>
    </source>
</evidence>
<dbReference type="InterPro" id="IPR041682">
    <property type="entry name" value="AAA_14"/>
</dbReference>
<dbReference type="Pfam" id="PF13635">
    <property type="entry name" value="DUF4143"/>
    <property type="match status" value="1"/>
</dbReference>
<keyword evidence="3" id="KW-1185">Reference proteome</keyword>
<organism evidence="2 3">
    <name type="scientific">Candidatus Neptunichlamydia vexilliferae</name>
    <dbReference type="NCBI Taxonomy" id="1651774"/>
    <lineage>
        <taxon>Bacteria</taxon>
        <taxon>Pseudomonadati</taxon>
        <taxon>Chlamydiota</taxon>
        <taxon>Chlamydiia</taxon>
        <taxon>Parachlamydiales</taxon>
        <taxon>Simkaniaceae</taxon>
        <taxon>Candidatus Neptunichlamydia</taxon>
    </lineage>
</organism>
<dbReference type="Gene3D" id="3.40.50.300">
    <property type="entry name" value="P-loop containing nucleotide triphosphate hydrolases"/>
    <property type="match status" value="1"/>
</dbReference>
<evidence type="ECO:0000259" key="1">
    <source>
        <dbReference type="SMART" id="SM00382"/>
    </source>
</evidence>
<dbReference type="EMBL" id="JAAEJV010000064">
    <property type="protein sequence ID" value="MBF5060021.1"/>
    <property type="molecule type" value="Genomic_DNA"/>
</dbReference>
<gene>
    <name evidence="2" type="ORF">NEPTK9_001547</name>
</gene>
<dbReference type="SUPFAM" id="SSF52540">
    <property type="entry name" value="P-loop containing nucleoside triphosphate hydrolases"/>
    <property type="match status" value="1"/>
</dbReference>
<dbReference type="Proteomes" id="UP001194714">
    <property type="component" value="Unassembled WGS sequence"/>
</dbReference>
<dbReference type="InterPro" id="IPR027417">
    <property type="entry name" value="P-loop_NTPase"/>
</dbReference>
<name>A0ABS0B2R2_9BACT</name>
<sequence>MQEILKMTLIFRQIEERVKKALNRKKSILLLGPRQTGKTTLVKSFHADLYINLARPADRQVYEKDPGRLTREVEAMTGKTPLVIIDEIQKVRPLLDAAQDLIDSQTAQFMLTGSSARKLRRDGEANLLPGRVVALRMDPLLIDEMTHLPYSLEELLLYGSLPEITLEKSIENREEDLFSYVTTYLEEEIRAEALVRNIGAFGNFLDLAALESGLISNFHKLSQDVGVSSPTIGEYYQILVDCLVAERVEPLSLSRTRKKLVKSPKFLIYDLGVRRIAAGEGRDIPDKYMGNLFEQWVGLELLRQMRTAPIKSSLMFWRDSSGAEVDWVVEKTNQYIPVEVKWTENPQARDARHIQTFLNEYKNSSHGYLICRIPRAQKLAPNVTALPWQELPKVLEGVVKS</sequence>